<accession>A0ABV2C509</accession>
<dbReference type="InterPro" id="IPR020084">
    <property type="entry name" value="NUDIX_hydrolase_CS"/>
</dbReference>
<dbReference type="EMBL" id="JBEWCH010000003">
    <property type="protein sequence ID" value="MET1474187.1"/>
    <property type="molecule type" value="Genomic_DNA"/>
</dbReference>
<dbReference type="RefSeq" id="WP_209924938.1">
    <property type="nucleotide sequence ID" value="NZ_JBEWCH010000003.1"/>
</dbReference>
<protein>
    <submittedName>
        <fullName evidence="4">NUDIX domain-containing protein</fullName>
    </submittedName>
</protein>
<evidence type="ECO:0000313" key="4">
    <source>
        <dbReference type="EMBL" id="MET1474187.1"/>
    </source>
</evidence>
<dbReference type="InterPro" id="IPR015797">
    <property type="entry name" value="NUDIX_hydrolase-like_dom_sf"/>
</dbReference>
<dbReference type="Pfam" id="PF00293">
    <property type="entry name" value="NUDIX"/>
    <property type="match status" value="1"/>
</dbReference>
<evidence type="ECO:0000259" key="3">
    <source>
        <dbReference type="Pfam" id="PF00293"/>
    </source>
</evidence>
<dbReference type="Gene3D" id="3.90.79.10">
    <property type="entry name" value="Nucleoside Triphosphate Pyrophosphohydrolase"/>
    <property type="match status" value="1"/>
</dbReference>
<evidence type="ECO:0000256" key="1">
    <source>
        <dbReference type="ARBA" id="ARBA00001946"/>
    </source>
</evidence>
<sequence>MQIKNKVLVYLTWRDRLLVFTQPKFPEAGRQVVAGTMNHGELPIAAALRELREESGIGDAQVVRVLDCYFYSMKKFGRSEIQHRHVVHVMVSDAIAMKAHWAHFESDPGSGGEPIEFSFQWVPLFGAEFTLIGGHDFFLPMLKHFMREHQHERLNRD</sequence>
<feature type="domain" description="Nudix hydrolase" evidence="3">
    <location>
        <begin position="7"/>
        <end position="91"/>
    </location>
</feature>
<dbReference type="PROSITE" id="PS00893">
    <property type="entry name" value="NUDIX_BOX"/>
    <property type="match status" value="1"/>
</dbReference>
<organism evidence="4 5">
    <name type="scientific">Burkholderia sola</name>
    <dbReference type="NCBI Taxonomy" id="2843302"/>
    <lineage>
        <taxon>Bacteria</taxon>
        <taxon>Pseudomonadati</taxon>
        <taxon>Pseudomonadota</taxon>
        <taxon>Betaproteobacteria</taxon>
        <taxon>Burkholderiales</taxon>
        <taxon>Burkholderiaceae</taxon>
        <taxon>Burkholderia</taxon>
        <taxon>Burkholderia cepacia complex</taxon>
    </lineage>
</organism>
<evidence type="ECO:0000313" key="5">
    <source>
        <dbReference type="Proteomes" id="UP001548587"/>
    </source>
</evidence>
<dbReference type="CDD" id="cd04663">
    <property type="entry name" value="NUDIX_Hydrolase"/>
    <property type="match status" value="1"/>
</dbReference>
<dbReference type="SUPFAM" id="SSF55811">
    <property type="entry name" value="Nudix"/>
    <property type="match status" value="1"/>
</dbReference>
<comment type="caution">
    <text evidence="4">The sequence shown here is derived from an EMBL/GenBank/DDBJ whole genome shotgun (WGS) entry which is preliminary data.</text>
</comment>
<proteinExistence type="predicted"/>
<gene>
    <name evidence="4" type="ORF">ABXL37_07995</name>
</gene>
<name>A0ABV2C509_9BURK</name>
<keyword evidence="5" id="KW-1185">Reference proteome</keyword>
<dbReference type="InterPro" id="IPR000086">
    <property type="entry name" value="NUDIX_hydrolase_dom"/>
</dbReference>
<evidence type="ECO:0000256" key="2">
    <source>
        <dbReference type="ARBA" id="ARBA00022801"/>
    </source>
</evidence>
<reference evidence="4 5" key="1">
    <citation type="submission" date="2024-06" db="EMBL/GenBank/DDBJ databases">
        <title>Burkholderia sola in Mexico.</title>
        <authorList>
            <person name="Estrada P."/>
        </authorList>
    </citation>
    <scope>NUCLEOTIDE SEQUENCE [LARGE SCALE GENOMIC DNA]</scope>
    <source>
        <strain evidence="4 5">CpTa8-5</strain>
    </source>
</reference>
<keyword evidence="2" id="KW-0378">Hydrolase</keyword>
<comment type="cofactor">
    <cofactor evidence="1">
        <name>Mg(2+)</name>
        <dbReference type="ChEBI" id="CHEBI:18420"/>
    </cofactor>
</comment>
<dbReference type="Proteomes" id="UP001548587">
    <property type="component" value="Unassembled WGS sequence"/>
</dbReference>